<comment type="function">
    <text evidence="8">Functions as both a chaperone and a metalloprotease. Maintains the integrity of the outer membrane by promoting either the assembly or the elimination of outer membrane proteins, depending on their folding state.</text>
</comment>
<dbReference type="AlphaFoldDB" id="A0AAJ0U8S5"/>
<dbReference type="GO" id="GO:0051603">
    <property type="term" value="P:proteolysis involved in protein catabolic process"/>
    <property type="evidence" value="ECO:0007669"/>
    <property type="project" value="TreeGrafter"/>
</dbReference>
<protein>
    <recommendedName>
        <fullName evidence="8">Putative beta-barrel assembly-enhancing protease</fullName>
        <ecNumber evidence="8">3.4.-.-</ecNumber>
    </recommendedName>
</protein>
<keyword evidence="7 8" id="KW-0482">Metalloprotease</keyword>
<evidence type="ECO:0000256" key="4">
    <source>
        <dbReference type="ARBA" id="ARBA00022764"/>
    </source>
</evidence>
<feature type="active site" description="Proton donor" evidence="8">
    <location>
        <position position="209"/>
    </location>
</feature>
<dbReference type="PANTHER" id="PTHR22726:SF1">
    <property type="entry name" value="METALLOENDOPEPTIDASE OMA1, MITOCHONDRIAL"/>
    <property type="match status" value="1"/>
</dbReference>
<evidence type="ECO:0000256" key="6">
    <source>
        <dbReference type="ARBA" id="ARBA00022833"/>
    </source>
</evidence>
<organism evidence="10 11">
    <name type="scientific">Halochromatium glycolicum</name>
    <dbReference type="NCBI Taxonomy" id="85075"/>
    <lineage>
        <taxon>Bacteria</taxon>
        <taxon>Pseudomonadati</taxon>
        <taxon>Pseudomonadota</taxon>
        <taxon>Gammaproteobacteria</taxon>
        <taxon>Chromatiales</taxon>
        <taxon>Chromatiaceae</taxon>
        <taxon>Halochromatium</taxon>
    </lineage>
</organism>
<dbReference type="EMBL" id="NRSJ01000044">
    <property type="protein sequence ID" value="MBK1706542.1"/>
    <property type="molecule type" value="Genomic_DNA"/>
</dbReference>
<feature type="binding site" evidence="8">
    <location>
        <position position="205"/>
    </location>
    <ligand>
        <name>Zn(2+)</name>
        <dbReference type="ChEBI" id="CHEBI:29105"/>
        <note>catalytic</note>
    </ligand>
</feature>
<evidence type="ECO:0000256" key="5">
    <source>
        <dbReference type="ARBA" id="ARBA00022801"/>
    </source>
</evidence>
<feature type="active site" evidence="8">
    <location>
        <position position="140"/>
    </location>
</feature>
<keyword evidence="5 8" id="KW-0378">Hydrolase</keyword>
<comment type="subcellular location">
    <subcellularLocation>
        <location evidence="8">Periplasm</location>
    </subcellularLocation>
</comment>
<reference evidence="10" key="1">
    <citation type="submission" date="2017-08" db="EMBL/GenBank/DDBJ databases">
        <authorList>
            <person name="Imhoff J.F."/>
            <person name="Rahn T."/>
            <person name="Kuenzel S."/>
            <person name="Neulinger S.C."/>
        </authorList>
    </citation>
    <scope>NUCLEOTIDE SEQUENCE</scope>
    <source>
        <strain evidence="10">DSM 11080</strain>
    </source>
</reference>
<name>A0AAJ0U8S5_9GAMM</name>
<evidence type="ECO:0000256" key="2">
    <source>
        <dbReference type="ARBA" id="ARBA00022723"/>
    </source>
</evidence>
<dbReference type="GO" id="GO:0004222">
    <property type="term" value="F:metalloendopeptidase activity"/>
    <property type="evidence" value="ECO:0007669"/>
    <property type="project" value="InterPro"/>
</dbReference>
<comment type="caution">
    <text evidence="10">The sequence shown here is derived from an EMBL/GenBank/DDBJ whole genome shotgun (WGS) entry which is preliminary data.</text>
</comment>
<keyword evidence="4 8" id="KW-0574">Periplasm</keyword>
<dbReference type="InterPro" id="IPR030873">
    <property type="entry name" value="Protease_BepA"/>
</dbReference>
<dbReference type="HAMAP" id="MF_00997">
    <property type="entry name" value="Protease_BepA"/>
    <property type="match status" value="1"/>
</dbReference>
<evidence type="ECO:0000259" key="9">
    <source>
        <dbReference type="Pfam" id="PF01435"/>
    </source>
</evidence>
<dbReference type="Gene3D" id="1.25.40.10">
    <property type="entry name" value="Tetratricopeptide repeat domain"/>
    <property type="match status" value="1"/>
</dbReference>
<evidence type="ECO:0000256" key="7">
    <source>
        <dbReference type="ARBA" id="ARBA00023049"/>
    </source>
</evidence>
<reference evidence="10" key="2">
    <citation type="journal article" date="2020" name="Microorganisms">
        <title>Osmotic Adaptation and Compatible Solute Biosynthesis of Phototrophic Bacteria as Revealed from Genome Analyses.</title>
        <authorList>
            <person name="Imhoff J.F."/>
            <person name="Rahn T."/>
            <person name="Kunzel S."/>
            <person name="Keller A."/>
            <person name="Neulinger S.C."/>
        </authorList>
    </citation>
    <scope>NUCLEOTIDE SEQUENCE</scope>
    <source>
        <strain evidence="10">DSM 11080</strain>
    </source>
</reference>
<evidence type="ECO:0000256" key="3">
    <source>
        <dbReference type="ARBA" id="ARBA00022729"/>
    </source>
</evidence>
<keyword evidence="6 8" id="KW-0862">Zinc</keyword>
<feature type="binding site" evidence="8">
    <location>
        <position position="143"/>
    </location>
    <ligand>
        <name>Zn(2+)</name>
        <dbReference type="ChEBI" id="CHEBI:29105"/>
        <note>catalytic</note>
    </ligand>
</feature>
<gene>
    <name evidence="10" type="ORF">CKO40_18805</name>
</gene>
<dbReference type="Proteomes" id="UP001296776">
    <property type="component" value="Unassembled WGS sequence"/>
</dbReference>
<evidence type="ECO:0000256" key="8">
    <source>
        <dbReference type="HAMAP-Rule" id="MF_00997"/>
    </source>
</evidence>
<comment type="similarity">
    <text evidence="8">Belongs to the peptidase M48 family. BepA subfamily.</text>
</comment>
<dbReference type="GO" id="GO:0042597">
    <property type="term" value="C:periplasmic space"/>
    <property type="evidence" value="ECO:0007669"/>
    <property type="project" value="UniProtKB-SubCell"/>
</dbReference>
<evidence type="ECO:0000313" key="10">
    <source>
        <dbReference type="EMBL" id="MBK1706542.1"/>
    </source>
</evidence>
<dbReference type="GO" id="GO:0008270">
    <property type="term" value="F:zinc ion binding"/>
    <property type="evidence" value="ECO:0007669"/>
    <property type="project" value="UniProtKB-UniRule"/>
</dbReference>
<keyword evidence="11" id="KW-1185">Reference proteome</keyword>
<evidence type="ECO:0000256" key="1">
    <source>
        <dbReference type="ARBA" id="ARBA00022670"/>
    </source>
</evidence>
<sequence precursor="true">MAAVNPIARFLTRAGWLALAITLSVLPAPAATDPFDLPDFGSSADTVMTRAEERDLGQEFMKWVRKALPVSSDPVLTDYLQTLGQQLVAASGNPGHYEFFLIDEPTVNAFAGPDGHIGIFAGLILAAQTEGELAAVIAHELAHVSQDHLMRSFEAQRQMALPATALLLAAAVLGATVDSNLGAAGLMGVQGAAAQKQINFTRANEEEADRIGIDTLSRAGHNPYAMPGFFQRLARTNRVSKSEAPEFLRTHPVTSSRIADALNRARQHGQRQRPDSLRFHLARANLRQQRESNPTRAVEHFEKTLEQGRYRDETAQRYGYALALMRAGRLDAARQQLAPLLDAHPTQTEFLVLQAEIDRRAGQPERAVRNLKGPVGLAPGNWPLNQAYAQALMSASRPAEALSALERFAAIRPGIASIYELMADAAGTSGQRALNYRYRAEYLYQIGELEPAIRQLQLALRLNEIDFHLASKIQVRLSELQAQEKAREARD</sequence>
<dbReference type="PANTHER" id="PTHR22726">
    <property type="entry name" value="METALLOENDOPEPTIDASE OMA1"/>
    <property type="match status" value="1"/>
</dbReference>
<comment type="cofactor">
    <cofactor evidence="8">
        <name>Zn(2+)</name>
        <dbReference type="ChEBI" id="CHEBI:29105"/>
    </cofactor>
    <text evidence="8">Binds 1 zinc ion per subunit.</text>
</comment>
<feature type="binding site" evidence="8">
    <location>
        <position position="139"/>
    </location>
    <ligand>
        <name>Zn(2+)</name>
        <dbReference type="ChEBI" id="CHEBI:29105"/>
        <note>catalytic</note>
    </ligand>
</feature>
<dbReference type="Pfam" id="PF14559">
    <property type="entry name" value="TPR_19"/>
    <property type="match status" value="1"/>
</dbReference>
<dbReference type="EC" id="3.4.-.-" evidence="8"/>
<dbReference type="GO" id="GO:0016020">
    <property type="term" value="C:membrane"/>
    <property type="evidence" value="ECO:0007669"/>
    <property type="project" value="InterPro"/>
</dbReference>
<dbReference type="InterPro" id="IPR011990">
    <property type="entry name" value="TPR-like_helical_dom_sf"/>
</dbReference>
<keyword evidence="2 8" id="KW-0479">Metal-binding</keyword>
<dbReference type="InterPro" id="IPR051156">
    <property type="entry name" value="Mito/Outer_Membr_Metalloprot"/>
</dbReference>
<dbReference type="InterPro" id="IPR001915">
    <property type="entry name" value="Peptidase_M48"/>
</dbReference>
<feature type="chain" id="PRO_5042303071" description="Putative beta-barrel assembly-enhancing protease" evidence="8">
    <location>
        <begin position="31"/>
        <end position="491"/>
    </location>
</feature>
<dbReference type="RefSeq" id="WP_200347993.1">
    <property type="nucleotide sequence ID" value="NZ_NRSJ01000044.1"/>
</dbReference>
<keyword evidence="3 8" id="KW-0732">Signal</keyword>
<dbReference type="Gene3D" id="3.30.2010.10">
    <property type="entry name" value="Metalloproteases ('zincins'), catalytic domain"/>
    <property type="match status" value="1"/>
</dbReference>
<dbReference type="Pfam" id="PF01435">
    <property type="entry name" value="Peptidase_M48"/>
    <property type="match status" value="1"/>
</dbReference>
<feature type="domain" description="Peptidase M48" evidence="9">
    <location>
        <begin position="77"/>
        <end position="264"/>
    </location>
</feature>
<dbReference type="SUPFAM" id="SSF48452">
    <property type="entry name" value="TPR-like"/>
    <property type="match status" value="1"/>
</dbReference>
<feature type="signal peptide" evidence="8">
    <location>
        <begin position="1"/>
        <end position="30"/>
    </location>
</feature>
<evidence type="ECO:0000313" key="11">
    <source>
        <dbReference type="Proteomes" id="UP001296776"/>
    </source>
</evidence>
<accession>A0AAJ0U8S5</accession>
<proteinExistence type="inferred from homology"/>
<keyword evidence="1 8" id="KW-0645">Protease</keyword>